<dbReference type="OrthoDB" id="9768183at2"/>
<sequence length="250" mass="27871">MKAWRIQLWSLLIVVTGIFAGQAVQAHAPACSWDTSQTHISIVGGVLGNLIESPTEGTYVKLLERLSERTPMRYDLEVHSDKRAQRHFTDKHYDAYMVWSNFDPVLSSLQVRISGRPIYAFVQEGQKIPRQISDLEGLTVGLPFVYSFPKELTENPAIHTMRLAETAASNLDALSRGRVDVALVASGDALAFMRENPIKGLVYDEDHPIMTKETALVLQDHEALRCTAVMLQQEIEAMRADGSLARILAP</sequence>
<dbReference type="EMBL" id="FNAK01000003">
    <property type="protein sequence ID" value="SDD86260.1"/>
    <property type="molecule type" value="Genomic_DNA"/>
</dbReference>
<dbReference type="SUPFAM" id="SSF53850">
    <property type="entry name" value="Periplasmic binding protein-like II"/>
    <property type="match status" value="1"/>
</dbReference>
<dbReference type="Gene3D" id="3.40.190.10">
    <property type="entry name" value="Periplasmic binding protein-like II"/>
    <property type="match status" value="2"/>
</dbReference>
<dbReference type="AlphaFoldDB" id="A0A1G6Y7B4"/>
<evidence type="ECO:0000313" key="2">
    <source>
        <dbReference type="Proteomes" id="UP000183685"/>
    </source>
</evidence>
<keyword evidence="2" id="KW-1185">Reference proteome</keyword>
<gene>
    <name evidence="1" type="ORF">SAMN04488071_1513</name>
</gene>
<proteinExistence type="predicted"/>
<dbReference type="STRING" id="637679.GCA_001550055_01194"/>
<name>A0A1G6Y7B4_9PROT</name>
<organism evidence="1 2">
    <name type="scientific">Kordiimonas lacus</name>
    <dbReference type="NCBI Taxonomy" id="637679"/>
    <lineage>
        <taxon>Bacteria</taxon>
        <taxon>Pseudomonadati</taxon>
        <taxon>Pseudomonadota</taxon>
        <taxon>Alphaproteobacteria</taxon>
        <taxon>Kordiimonadales</taxon>
        <taxon>Kordiimonadaceae</taxon>
        <taxon>Kordiimonas</taxon>
    </lineage>
</organism>
<protein>
    <submittedName>
        <fullName evidence="1">Extracellular solute-binding protein, family 3</fullName>
    </submittedName>
</protein>
<dbReference type="Proteomes" id="UP000183685">
    <property type="component" value="Unassembled WGS sequence"/>
</dbReference>
<reference evidence="1 2" key="1">
    <citation type="submission" date="2016-10" db="EMBL/GenBank/DDBJ databases">
        <authorList>
            <person name="de Groot N.N."/>
        </authorList>
    </citation>
    <scope>NUCLEOTIDE SEQUENCE [LARGE SCALE GENOMIC DNA]</scope>
    <source>
        <strain evidence="1 2">CGMCC 1.9109</strain>
    </source>
</reference>
<dbReference type="RefSeq" id="WP_068302265.1">
    <property type="nucleotide sequence ID" value="NZ_FNAK01000003.1"/>
</dbReference>
<evidence type="ECO:0000313" key="1">
    <source>
        <dbReference type="EMBL" id="SDD86260.1"/>
    </source>
</evidence>
<accession>A0A1G6Y7B4</accession>